<gene>
    <name evidence="3" type="ORF">DPMN_133574</name>
</gene>
<keyword evidence="1" id="KW-0479">Metal-binding</keyword>
<organism evidence="3 4">
    <name type="scientific">Dreissena polymorpha</name>
    <name type="common">Zebra mussel</name>
    <name type="synonym">Mytilus polymorpha</name>
    <dbReference type="NCBI Taxonomy" id="45954"/>
    <lineage>
        <taxon>Eukaryota</taxon>
        <taxon>Metazoa</taxon>
        <taxon>Spiralia</taxon>
        <taxon>Lophotrochozoa</taxon>
        <taxon>Mollusca</taxon>
        <taxon>Bivalvia</taxon>
        <taxon>Autobranchia</taxon>
        <taxon>Heteroconchia</taxon>
        <taxon>Euheterodonta</taxon>
        <taxon>Imparidentia</taxon>
        <taxon>Neoheterodontei</taxon>
        <taxon>Myida</taxon>
        <taxon>Dreissenoidea</taxon>
        <taxon>Dreissenidae</taxon>
        <taxon>Dreissena</taxon>
    </lineage>
</organism>
<reference evidence="3" key="2">
    <citation type="submission" date="2020-11" db="EMBL/GenBank/DDBJ databases">
        <authorList>
            <person name="McCartney M.A."/>
            <person name="Auch B."/>
            <person name="Kono T."/>
            <person name="Mallez S."/>
            <person name="Becker A."/>
            <person name="Gohl D.M."/>
            <person name="Silverstein K.A.T."/>
            <person name="Koren S."/>
            <person name="Bechman K.B."/>
            <person name="Herman A."/>
            <person name="Abrahante J.E."/>
            <person name="Garbe J."/>
        </authorList>
    </citation>
    <scope>NUCLEOTIDE SEQUENCE</scope>
    <source>
        <strain evidence="3">Duluth1</strain>
        <tissue evidence="3">Whole animal</tissue>
    </source>
</reference>
<accession>A0A9D4FVT2</accession>
<name>A0A9D4FVT2_DREPO</name>
<dbReference type="PROSITE" id="PS50119">
    <property type="entry name" value="ZF_BBOX"/>
    <property type="match status" value="1"/>
</dbReference>
<evidence type="ECO:0000256" key="1">
    <source>
        <dbReference type="PROSITE-ProRule" id="PRU00024"/>
    </source>
</evidence>
<dbReference type="InterPro" id="IPR000315">
    <property type="entry name" value="Znf_B-box"/>
</dbReference>
<comment type="caution">
    <text evidence="3">The sequence shown here is derived from an EMBL/GenBank/DDBJ whole genome shotgun (WGS) entry which is preliminary data.</text>
</comment>
<keyword evidence="1" id="KW-0862">Zinc</keyword>
<evidence type="ECO:0000313" key="4">
    <source>
        <dbReference type="Proteomes" id="UP000828390"/>
    </source>
</evidence>
<dbReference type="CDD" id="cd19757">
    <property type="entry name" value="Bbox1"/>
    <property type="match status" value="1"/>
</dbReference>
<dbReference type="Proteomes" id="UP000828390">
    <property type="component" value="Unassembled WGS sequence"/>
</dbReference>
<keyword evidence="4" id="KW-1185">Reference proteome</keyword>
<protein>
    <recommendedName>
        <fullName evidence="2">B box-type domain-containing protein</fullName>
    </recommendedName>
</protein>
<evidence type="ECO:0000259" key="2">
    <source>
        <dbReference type="PROSITE" id="PS50119"/>
    </source>
</evidence>
<dbReference type="AlphaFoldDB" id="A0A9D4FVT2"/>
<sequence length="82" mass="8952">MATGEKRGFKRVSAGDFIGECSVTQSCVPCLKTNVSKTATVFCKDCDEFLCDACKNPHTVYKGGSIILSNARIGNLYHWESI</sequence>
<keyword evidence="1" id="KW-0863">Zinc-finger</keyword>
<feature type="domain" description="B box-type" evidence="2">
    <location>
        <begin position="25"/>
        <end position="69"/>
    </location>
</feature>
<proteinExistence type="predicted"/>
<evidence type="ECO:0000313" key="3">
    <source>
        <dbReference type="EMBL" id="KAH3805276.1"/>
    </source>
</evidence>
<dbReference type="EMBL" id="JAIWYP010000006">
    <property type="protein sequence ID" value="KAH3805276.1"/>
    <property type="molecule type" value="Genomic_DNA"/>
</dbReference>
<dbReference type="GO" id="GO:0008270">
    <property type="term" value="F:zinc ion binding"/>
    <property type="evidence" value="ECO:0007669"/>
    <property type="project" value="UniProtKB-KW"/>
</dbReference>
<reference evidence="3" key="1">
    <citation type="journal article" date="2019" name="bioRxiv">
        <title>The Genome of the Zebra Mussel, Dreissena polymorpha: A Resource for Invasive Species Research.</title>
        <authorList>
            <person name="McCartney M.A."/>
            <person name="Auch B."/>
            <person name="Kono T."/>
            <person name="Mallez S."/>
            <person name="Zhang Y."/>
            <person name="Obille A."/>
            <person name="Becker A."/>
            <person name="Abrahante J.E."/>
            <person name="Garbe J."/>
            <person name="Badalamenti J.P."/>
            <person name="Herman A."/>
            <person name="Mangelson H."/>
            <person name="Liachko I."/>
            <person name="Sullivan S."/>
            <person name="Sone E.D."/>
            <person name="Koren S."/>
            <person name="Silverstein K.A.T."/>
            <person name="Beckman K.B."/>
            <person name="Gohl D.M."/>
        </authorList>
    </citation>
    <scope>NUCLEOTIDE SEQUENCE</scope>
    <source>
        <strain evidence="3">Duluth1</strain>
        <tissue evidence="3">Whole animal</tissue>
    </source>
</reference>